<dbReference type="RefSeq" id="WP_021682091.1">
    <property type="nucleotide sequence ID" value="NZ_KI260397.1"/>
</dbReference>
<organism evidence="1 2">
    <name type="scientific">Ruminococcus callidus ATCC 27760</name>
    <dbReference type="NCBI Taxonomy" id="411473"/>
    <lineage>
        <taxon>Bacteria</taxon>
        <taxon>Bacillati</taxon>
        <taxon>Bacillota</taxon>
        <taxon>Clostridia</taxon>
        <taxon>Eubacteriales</taxon>
        <taxon>Oscillospiraceae</taxon>
        <taxon>Ruminococcus</taxon>
    </lineage>
</organism>
<proteinExistence type="predicted"/>
<dbReference type="AlphaFoldDB" id="U2MCE5"/>
<protein>
    <submittedName>
        <fullName evidence="1">Uncharacterized protein</fullName>
    </submittedName>
</protein>
<comment type="caution">
    <text evidence="1">The sequence shown here is derived from an EMBL/GenBank/DDBJ whole genome shotgun (WGS) entry which is preliminary data.</text>
</comment>
<evidence type="ECO:0000313" key="1">
    <source>
        <dbReference type="EMBL" id="ERJ96968.1"/>
    </source>
</evidence>
<gene>
    <name evidence="1" type="ORF">RUMCAL_00660</name>
</gene>
<dbReference type="PATRIC" id="fig|411473.3.peg.519"/>
<dbReference type="Proteomes" id="UP000016662">
    <property type="component" value="Unassembled WGS sequence"/>
</dbReference>
<accession>U2MCE5</accession>
<reference evidence="1 2" key="1">
    <citation type="submission" date="2013-07" db="EMBL/GenBank/DDBJ databases">
        <authorList>
            <person name="Weinstock G."/>
            <person name="Sodergren E."/>
            <person name="Wylie T."/>
            <person name="Fulton L."/>
            <person name="Fulton R."/>
            <person name="Fronick C."/>
            <person name="O'Laughlin M."/>
            <person name="Godfrey J."/>
            <person name="Miner T."/>
            <person name="Herter B."/>
            <person name="Appelbaum E."/>
            <person name="Cordes M."/>
            <person name="Lek S."/>
            <person name="Wollam A."/>
            <person name="Pepin K.H."/>
            <person name="Palsikar V.B."/>
            <person name="Mitreva M."/>
            <person name="Wilson R.K."/>
        </authorList>
    </citation>
    <scope>NUCLEOTIDE SEQUENCE [LARGE SCALE GENOMIC DNA]</scope>
    <source>
        <strain evidence="1 2">ATCC 27760</strain>
    </source>
</reference>
<dbReference type="STRING" id="411473.RUMCAL_00660"/>
<keyword evidence="2" id="KW-1185">Reference proteome</keyword>
<evidence type="ECO:0000313" key="2">
    <source>
        <dbReference type="Proteomes" id="UP000016662"/>
    </source>
</evidence>
<dbReference type="HOGENOM" id="CLU_1123857_0_0_9"/>
<name>U2MCE5_9FIRM</name>
<dbReference type="EMBL" id="AWVF01000080">
    <property type="protein sequence ID" value="ERJ96968.1"/>
    <property type="molecule type" value="Genomic_DNA"/>
</dbReference>
<sequence length="247" mass="27690">MKGTFKSGLTAADLKTMGIKLSPPQFDSSLHFDVSVTGDRVEALQNREVFCNVVNFNLRATGNFIPRLEYAELCSPMYAIQKKMQPADFKVRVFGFVRENRTAVVNWQLEDVATDIKKIWKGIVRQIQLVRAVNDVMPDADKILRAFKVKEVSQDYTGTRVLLGGELAGIQPSIANMTNVSEFAQTQNGDIVMYFSGKYATFTLVNGAKVTFVLENPATGIKSEQEELYQGIFFKGAYHKRRAAGRR</sequence>